<accession>A0AAP0LED6</accession>
<feature type="compositionally biased region" description="Basic and acidic residues" evidence="1">
    <location>
        <begin position="1"/>
        <end position="17"/>
    </location>
</feature>
<evidence type="ECO:0000256" key="1">
    <source>
        <dbReference type="SAM" id="MobiDB-lite"/>
    </source>
</evidence>
<dbReference type="Proteomes" id="UP001420932">
    <property type="component" value="Unassembled WGS sequence"/>
</dbReference>
<proteinExistence type="predicted"/>
<keyword evidence="3" id="KW-1185">Reference proteome</keyword>
<dbReference type="AlphaFoldDB" id="A0AAP0LED6"/>
<protein>
    <submittedName>
        <fullName evidence="2">Uncharacterized protein</fullName>
    </submittedName>
</protein>
<reference evidence="2 3" key="1">
    <citation type="submission" date="2024-01" db="EMBL/GenBank/DDBJ databases">
        <title>Genome assemblies of Stephania.</title>
        <authorList>
            <person name="Yang L."/>
        </authorList>
    </citation>
    <scope>NUCLEOTIDE SEQUENCE [LARGE SCALE GENOMIC DNA]</scope>
    <source>
        <strain evidence="2">YNDBR</strain>
        <tissue evidence="2">Leaf</tissue>
    </source>
</reference>
<evidence type="ECO:0000313" key="3">
    <source>
        <dbReference type="Proteomes" id="UP001420932"/>
    </source>
</evidence>
<feature type="region of interest" description="Disordered" evidence="1">
    <location>
        <begin position="1"/>
        <end position="68"/>
    </location>
</feature>
<sequence length="115" mass="12588">MEKENRDSDGSDVRMDAMDGADLVEGASVHPAKKGEGKAEEAGRRVKEGGEEGVEIGGGGEADGAKEIEEGRQLVQRERKIEKISKSVLVVMMESKPTEEGMWSVQRGDWRMRAK</sequence>
<feature type="compositionally biased region" description="Basic and acidic residues" evidence="1">
    <location>
        <begin position="33"/>
        <end position="50"/>
    </location>
</feature>
<dbReference type="EMBL" id="JBBNAF010000001">
    <property type="protein sequence ID" value="KAK9169551.1"/>
    <property type="molecule type" value="Genomic_DNA"/>
</dbReference>
<gene>
    <name evidence="2" type="ORF">Syun_001691</name>
</gene>
<comment type="caution">
    <text evidence="2">The sequence shown here is derived from an EMBL/GenBank/DDBJ whole genome shotgun (WGS) entry which is preliminary data.</text>
</comment>
<organism evidence="2 3">
    <name type="scientific">Stephania yunnanensis</name>
    <dbReference type="NCBI Taxonomy" id="152371"/>
    <lineage>
        <taxon>Eukaryota</taxon>
        <taxon>Viridiplantae</taxon>
        <taxon>Streptophyta</taxon>
        <taxon>Embryophyta</taxon>
        <taxon>Tracheophyta</taxon>
        <taxon>Spermatophyta</taxon>
        <taxon>Magnoliopsida</taxon>
        <taxon>Ranunculales</taxon>
        <taxon>Menispermaceae</taxon>
        <taxon>Menispermoideae</taxon>
        <taxon>Cissampelideae</taxon>
        <taxon>Stephania</taxon>
    </lineage>
</organism>
<name>A0AAP0LED6_9MAGN</name>
<evidence type="ECO:0000313" key="2">
    <source>
        <dbReference type="EMBL" id="KAK9169551.1"/>
    </source>
</evidence>